<evidence type="ECO:0000313" key="2">
    <source>
        <dbReference type="Proteomes" id="UP000509642"/>
    </source>
</evidence>
<dbReference type="EMBL" id="MN729597">
    <property type="protein sequence ID" value="QHB47971.1"/>
    <property type="molecule type" value="Genomic_DNA"/>
</dbReference>
<organism evidence="1 2">
    <name type="scientific">Pseudomonas phage CHF19</name>
    <dbReference type="NCBI Taxonomy" id="2686374"/>
    <lineage>
        <taxon>Viruses</taxon>
        <taxon>Duplodnaviria</taxon>
        <taxon>Heunggongvirae</taxon>
        <taxon>Uroviricota</taxon>
        <taxon>Caudoviricetes</taxon>
        <taxon>Autographivirales</taxon>
        <taxon>Autotranscriptaviridae</taxon>
        <taxon>Studiervirinae</taxon>
        <taxon>Ghunavirus</taxon>
        <taxon>Ghunavirus PSA2</taxon>
    </lineage>
</organism>
<dbReference type="InterPro" id="IPR058006">
    <property type="entry name" value="1.05"/>
</dbReference>
<name>A0A7D0TNQ3_9CAUD</name>
<accession>A0A7D0TNQ3</accession>
<dbReference type="Pfam" id="PF25755">
    <property type="entry name" value="Phage_T3_1_05"/>
    <property type="match status" value="1"/>
</dbReference>
<proteinExistence type="predicted"/>
<reference evidence="1 2" key="1">
    <citation type="journal article" date="2020" name="Microorganisms">
        <title>Characterization of Bacteriophages against Pseudomonas Syringae pv. Actinidiae with Potential Use as Natural Antimicrobials in Kiwifruit Plants.</title>
        <authorList>
            <person name="Flores O."/>
            <person name="Retamales J."/>
            <person name="Nunez M."/>
            <person name="Leon M."/>
            <person name="Salinas P."/>
            <person name="Besoain X."/>
            <person name="Yanez C."/>
            <person name="Bastias R."/>
        </authorList>
    </citation>
    <scope>NUCLEOTIDE SEQUENCE [LARGE SCALE GENOMIC DNA]</scope>
</reference>
<gene>
    <name evidence="1" type="ORF">CHF19_08</name>
</gene>
<evidence type="ECO:0000313" key="1">
    <source>
        <dbReference type="EMBL" id="QHB47971.1"/>
    </source>
</evidence>
<protein>
    <submittedName>
        <fullName evidence="1">Uncharacterized protein</fullName>
    </submittedName>
</protein>
<dbReference type="Proteomes" id="UP000509642">
    <property type="component" value="Segment"/>
</dbReference>
<sequence length="175" mass="20479">MNEQLDKPKAEPRRINLRAYEYLSRHSAFYRIENPVESLKLRASFTQPETYGLSKCATVEFSRGLGPCGRWVSKLGYVVDRDLLRITQISFGIDLDAKADEFLKDIRKLNDEAKRIEKFGYGDVMTMTLSQQEYEHRLVALENLGKECELAFRDREFKEFIYKMSDVHGRIEVIK</sequence>